<accession>G0A2P0</accession>
<evidence type="ECO:0008006" key="4">
    <source>
        <dbReference type="Google" id="ProtNLM"/>
    </source>
</evidence>
<protein>
    <recommendedName>
        <fullName evidence="4">DUF2007 domain-containing protein</fullName>
    </recommendedName>
</protein>
<evidence type="ECO:0000313" key="3">
    <source>
        <dbReference type="Proteomes" id="UP000008888"/>
    </source>
</evidence>
<keyword evidence="3" id="KW-1185">Reference proteome</keyword>
<organism evidence="2 3">
    <name type="scientific">Methylomonas methanica (strain DSM 25384 / MC09)</name>
    <dbReference type="NCBI Taxonomy" id="857087"/>
    <lineage>
        <taxon>Bacteria</taxon>
        <taxon>Pseudomonadati</taxon>
        <taxon>Pseudomonadota</taxon>
        <taxon>Gammaproteobacteria</taxon>
        <taxon>Methylococcales</taxon>
        <taxon>Methylococcaceae</taxon>
        <taxon>Methylomonas</taxon>
    </lineage>
</organism>
<dbReference type="EMBL" id="CP002738">
    <property type="protein sequence ID" value="AEG01393.1"/>
    <property type="molecule type" value="Genomic_DNA"/>
</dbReference>
<keyword evidence="1" id="KW-0812">Transmembrane</keyword>
<dbReference type="KEGG" id="mmt:Metme_3015"/>
<dbReference type="Proteomes" id="UP000008888">
    <property type="component" value="Chromosome"/>
</dbReference>
<reference evidence="3" key="3">
    <citation type="submission" date="2011-05" db="EMBL/GenBank/DDBJ databases">
        <title>Complete sequence of Methylomonas methanica MC09.</title>
        <authorList>
            <consortium name="US DOE Joint Genome Institute"/>
            <person name="Lucas S."/>
            <person name="Han J."/>
            <person name="Lapidus A."/>
            <person name="Cheng J.-F."/>
            <person name="Goodwin L."/>
            <person name="Pitluck S."/>
            <person name="Peters L."/>
            <person name="Mikhailova N."/>
            <person name="Teshima H."/>
            <person name="Han C."/>
            <person name="Tapia R."/>
            <person name="Land M."/>
            <person name="Hauser L."/>
            <person name="Kyrpides N."/>
            <person name="Ivanova N."/>
            <person name="Pagani I."/>
            <person name="Stein L."/>
            <person name="Woyke T."/>
        </authorList>
    </citation>
    <scope>NUCLEOTIDE SEQUENCE [LARGE SCALE GENOMIC DNA]</scope>
    <source>
        <strain evidence="3">MC09</strain>
    </source>
</reference>
<sequence>MVLKNYERRAGIQHFIIDESVNFVSMLLMSILFFNLRGVPEDEAEDVRDLLAANDIAFYETSAGMWGISLPAIWLQQQVDMPLAQQLLNAYQQERSQRQRALYEERCKLGQQPGFLRHNLQNPLRFIALCFTSALVIYASCHWVFSLGL</sequence>
<dbReference type="eggNOG" id="ENOG50332TA">
    <property type="taxonomic scope" value="Bacteria"/>
</dbReference>
<reference evidence="2 3" key="1">
    <citation type="journal article" date="2011" name="J. Bacteriol.">
        <title>Complete Genome Sequence of the Aerobic Marine Methanotroph Methylomonas methanica MC09.</title>
        <authorList>
            <person name="Boden R."/>
            <person name="Cunliffe M."/>
            <person name="Scanlan J."/>
            <person name="Moussard H."/>
            <person name="Kits K.D."/>
            <person name="Klotz M.G."/>
            <person name="Jetten M.S."/>
            <person name="Vuilleumier S."/>
            <person name="Han J."/>
            <person name="Peters L."/>
            <person name="Mikhailova N."/>
            <person name="Teshima H."/>
            <person name="Tapia R."/>
            <person name="Kyrpides N."/>
            <person name="Ivanova N."/>
            <person name="Pagani I."/>
            <person name="Cheng J.F."/>
            <person name="Goodwin L."/>
            <person name="Han C."/>
            <person name="Hauser L."/>
            <person name="Land M.L."/>
            <person name="Lapidus A."/>
            <person name="Lucas S."/>
            <person name="Pitluck S."/>
            <person name="Woyke T."/>
            <person name="Stein L."/>
            <person name="Murrell J.C."/>
        </authorList>
    </citation>
    <scope>NUCLEOTIDE SEQUENCE [LARGE SCALE GENOMIC DNA]</scope>
    <source>
        <strain evidence="2 3">MC09</strain>
    </source>
</reference>
<dbReference type="InterPro" id="IPR046162">
    <property type="entry name" value="DUF6164"/>
</dbReference>
<dbReference type="Pfam" id="PF19661">
    <property type="entry name" value="DUF6164"/>
    <property type="match status" value="1"/>
</dbReference>
<proteinExistence type="predicted"/>
<keyword evidence="1" id="KW-0472">Membrane</keyword>
<name>G0A2P0_METMM</name>
<gene>
    <name evidence="2" type="ordered locus">Metme_3015</name>
</gene>
<dbReference type="AlphaFoldDB" id="G0A2P0"/>
<dbReference type="HOGENOM" id="CLU_135697_0_0_6"/>
<evidence type="ECO:0000256" key="1">
    <source>
        <dbReference type="SAM" id="Phobius"/>
    </source>
</evidence>
<reference key="2">
    <citation type="submission" date="2011-05" db="EMBL/GenBank/DDBJ databases">
        <title>Complete genome sequence of the aerobic marine methanotroph Methylomonas methanica MC09.</title>
        <authorList>
            <person name="Boden R."/>
            <person name="Cunliffe M."/>
            <person name="Scanlan J."/>
            <person name="Moussard H."/>
            <person name="Kits K.D."/>
            <person name="Klotz M."/>
            <person name="Jetten M."/>
            <person name="Vuilleumier S."/>
            <person name="Han J."/>
            <person name="Peters L."/>
            <person name="Mikhailova N."/>
            <person name="Teshima H."/>
            <person name="Tapia R."/>
            <person name="Kyrpides N."/>
            <person name="Ivanova N."/>
            <person name="Pagani I."/>
            <person name="Cheng J.-F."/>
            <person name="Goodwin L."/>
            <person name="Han C."/>
            <person name="Hauser L."/>
            <person name="Land M."/>
            <person name="Lapidus A."/>
            <person name="Lucas S."/>
            <person name="Pitluck S."/>
            <person name="Woyke T."/>
            <person name="Stein L.Y."/>
            <person name="Murrell C."/>
        </authorList>
    </citation>
    <scope>NUCLEOTIDE SEQUENCE</scope>
    <source>
        <strain>MC09</strain>
    </source>
</reference>
<feature type="transmembrane region" description="Helical" evidence="1">
    <location>
        <begin position="126"/>
        <end position="145"/>
    </location>
</feature>
<dbReference type="STRING" id="857087.Metme_3015"/>
<evidence type="ECO:0000313" key="2">
    <source>
        <dbReference type="EMBL" id="AEG01393.1"/>
    </source>
</evidence>
<keyword evidence="1" id="KW-1133">Transmembrane helix</keyword>